<dbReference type="AlphaFoldDB" id="A0A1Y4NPB3"/>
<gene>
    <name evidence="2" type="ORF">B5G22_11475</name>
</gene>
<evidence type="ECO:0000313" key="3">
    <source>
        <dbReference type="Proteomes" id="UP000195868"/>
    </source>
</evidence>
<dbReference type="InterPro" id="IPR027417">
    <property type="entry name" value="P-loop_NTPase"/>
</dbReference>
<dbReference type="RefSeq" id="WP_078010095.1">
    <property type="nucleotide sequence ID" value="NZ_CP137611.1"/>
</dbReference>
<dbReference type="InterPro" id="IPR018647">
    <property type="entry name" value="SLFN_3-like_DNA/RNA_helicase"/>
</dbReference>
<dbReference type="EMBL" id="NFHN01000078">
    <property type="protein sequence ID" value="OUN40941.1"/>
    <property type="molecule type" value="Genomic_DNA"/>
</dbReference>
<evidence type="ECO:0000259" key="1">
    <source>
        <dbReference type="SMART" id="SM00487"/>
    </source>
</evidence>
<name>A0A1Y4NPB3_LIMRT</name>
<sequence length="575" mass="67153">MSKKYVFKEFKINRVSERPEPLKNDEIGLKDQKRLEKGDTIYIYFGKSHSYVGQTKQFLKRYKQHYMAQSKFDLRNYKCVVMSFGQLINQLSLDDIENQLITYIAADGKHNEVLSDNSTLGNSIIPYPQQDQVKSDFITPFWHELYTHNYVHTPDIETVRQSVLFKYSPFHELSEIQAQIIQEIVNDTRNNFVINGMAGTGKTVMLTNLAAVLSKKNPNKKVAVIVKANWEKTAKKIFKTYGKSNIAVYTAVKFIQAEEDYDFVIIDESHRLRRYYSKSQNTLNTIFRLPPKVAEERGVNYDVGANELEKIVKRSKQIVLMYDPSQQIRPGDITMEQFNNITHKFKHFYLPTEYRINIPEKSGKYRRAYTGENYIKGIKNFLGINDNKNDSKFYKELFQDYLVSGKDAYFGICNSIEELFDYLNDMKNYDPASQNRVVAGYCRKWVSKKSEQSDWVENSNHWNWNSRLEDWINAPDSENEIGSIHAVQGIDLNYVGVIIGKDLTINEKGELVADSENYYDNYGKFKKNDPHPLQFDRFVKNIYYVLLTRGIDGIRVYFEDKKVEKAFKKFMGING</sequence>
<comment type="caution">
    <text evidence="2">The sequence shown here is derived from an EMBL/GenBank/DDBJ whole genome shotgun (WGS) entry which is preliminary data.</text>
</comment>
<feature type="domain" description="Helicase ATP-binding" evidence="1">
    <location>
        <begin position="169"/>
        <end position="348"/>
    </location>
</feature>
<dbReference type="CDD" id="cd10439">
    <property type="entry name" value="GIY-YIG_COG3410"/>
    <property type="match status" value="1"/>
</dbReference>
<dbReference type="SUPFAM" id="SSF52540">
    <property type="entry name" value="P-loop containing nucleoside triphosphate hydrolases"/>
    <property type="match status" value="1"/>
</dbReference>
<dbReference type="Gene3D" id="3.40.50.300">
    <property type="entry name" value="P-loop containing nucleotide triphosphate hydrolases"/>
    <property type="match status" value="1"/>
</dbReference>
<proteinExistence type="predicted"/>
<dbReference type="Pfam" id="PF09848">
    <property type="entry name" value="SLFN-g3_helicase"/>
    <property type="match status" value="1"/>
</dbReference>
<accession>A0A1Y4NPB3</accession>
<organism evidence="2 3">
    <name type="scientific">Limosilactobacillus reuteri</name>
    <name type="common">Lactobacillus reuteri</name>
    <dbReference type="NCBI Taxonomy" id="1598"/>
    <lineage>
        <taxon>Bacteria</taxon>
        <taxon>Bacillati</taxon>
        <taxon>Bacillota</taxon>
        <taxon>Bacilli</taxon>
        <taxon>Lactobacillales</taxon>
        <taxon>Lactobacillaceae</taxon>
        <taxon>Limosilactobacillus</taxon>
    </lineage>
</organism>
<protein>
    <recommendedName>
        <fullName evidence="1">Helicase ATP-binding domain-containing protein</fullName>
    </recommendedName>
</protein>
<reference evidence="3" key="1">
    <citation type="submission" date="2017-04" db="EMBL/GenBank/DDBJ databases">
        <title>Function of individual gut microbiota members based on whole genome sequencing of pure cultures obtained from chicken caecum.</title>
        <authorList>
            <person name="Medvecky M."/>
            <person name="Cejkova D."/>
            <person name="Polansky O."/>
            <person name="Karasova D."/>
            <person name="Kubasova T."/>
            <person name="Cizek A."/>
            <person name="Rychlik I."/>
        </authorList>
    </citation>
    <scope>NUCLEOTIDE SEQUENCE [LARGE SCALE GENOMIC DNA]</scope>
    <source>
        <strain evidence="3">An71</strain>
    </source>
</reference>
<evidence type="ECO:0000313" key="2">
    <source>
        <dbReference type="EMBL" id="OUN40941.1"/>
    </source>
</evidence>
<dbReference type="SMART" id="SM00487">
    <property type="entry name" value="DEXDc"/>
    <property type="match status" value="1"/>
</dbReference>
<dbReference type="InterPro" id="IPR014001">
    <property type="entry name" value="Helicase_ATP-bd"/>
</dbReference>
<dbReference type="Proteomes" id="UP000195868">
    <property type="component" value="Unassembled WGS sequence"/>
</dbReference>